<dbReference type="EMBL" id="MG983743">
    <property type="protein sequence ID" value="AVO23113.1"/>
    <property type="molecule type" value="Genomic_DNA"/>
</dbReference>
<feature type="transmembrane region" description="Helical" evidence="1">
    <location>
        <begin position="30"/>
        <end position="49"/>
    </location>
</feature>
<sequence length="59" mass="6885">MLKWLLTRKNSNLDMLSYGVLTLLFGAKKIDWLVFGLLIVLFAILCRWAEDAYEAKHKN</sequence>
<organism evidence="2 3">
    <name type="scientific">Xanthomonas phage RiverRider</name>
    <dbReference type="NCBI Taxonomy" id="2108116"/>
    <lineage>
        <taxon>Viruses</taxon>
        <taxon>Duplodnaviria</taxon>
        <taxon>Heunggongvirae</taxon>
        <taxon>Uroviricota</taxon>
        <taxon>Caudoviricetes</taxon>
        <taxon>Schitoviridae</taxon>
        <taxon>Riverridervirus</taxon>
        <taxon>Riverridervirus riverrider</taxon>
    </lineage>
</organism>
<keyword evidence="3" id="KW-1185">Reference proteome</keyword>
<dbReference type="Proteomes" id="UP000241502">
    <property type="component" value="Segment"/>
</dbReference>
<protein>
    <submittedName>
        <fullName evidence="2">Uncharacterized protein</fullName>
    </submittedName>
</protein>
<keyword evidence="1" id="KW-0812">Transmembrane</keyword>
<keyword evidence="1" id="KW-1133">Transmembrane helix</keyword>
<reference evidence="2" key="1">
    <citation type="submission" date="2018-02" db="EMBL/GenBank/DDBJ databases">
        <authorList>
            <person name="Miller M."/>
            <person name="Deiulio A."/>
            <person name="Douthitt C."/>
            <person name="McMahon J."/>
            <person name="Holland C."/>
            <person name="Wiersma-Koch H."/>
            <person name="Turechek W."/>
            <person name="D'Elia T."/>
        </authorList>
    </citation>
    <scope>NUCLEOTIDE SEQUENCE [LARGE SCALE GENOMIC DNA]</scope>
</reference>
<evidence type="ECO:0000313" key="3">
    <source>
        <dbReference type="Proteomes" id="UP000241502"/>
    </source>
</evidence>
<name>A0A2P1JUW6_9CAUD</name>
<evidence type="ECO:0000313" key="2">
    <source>
        <dbReference type="EMBL" id="AVO23113.1"/>
    </source>
</evidence>
<gene>
    <name evidence="2" type="ORF">RIVERRIDER_25</name>
</gene>
<accession>A0A2P1JUW6</accession>
<evidence type="ECO:0000256" key="1">
    <source>
        <dbReference type="SAM" id="Phobius"/>
    </source>
</evidence>
<proteinExistence type="predicted"/>
<keyword evidence="1" id="KW-0472">Membrane</keyword>